<proteinExistence type="predicted"/>
<keyword evidence="1" id="KW-0472">Membrane</keyword>
<keyword evidence="1" id="KW-0812">Transmembrane</keyword>
<gene>
    <name evidence="2" type="ORF">JKP88DRAFT_277023</name>
</gene>
<comment type="caution">
    <text evidence="2">The sequence shown here is derived from an EMBL/GenBank/DDBJ whole genome shotgun (WGS) entry which is preliminary data.</text>
</comment>
<reference evidence="2" key="1">
    <citation type="submission" date="2021-02" db="EMBL/GenBank/DDBJ databases">
        <title>First Annotated Genome of the Yellow-green Alga Tribonema minus.</title>
        <authorList>
            <person name="Mahan K.M."/>
        </authorList>
    </citation>
    <scope>NUCLEOTIDE SEQUENCE</scope>
    <source>
        <strain evidence="2">UTEX B ZZ1240</strain>
    </source>
</reference>
<name>A0A836CIB2_9STRA</name>
<keyword evidence="1" id="KW-1133">Transmembrane helix</keyword>
<evidence type="ECO:0000313" key="3">
    <source>
        <dbReference type="Proteomes" id="UP000664859"/>
    </source>
</evidence>
<evidence type="ECO:0000313" key="2">
    <source>
        <dbReference type="EMBL" id="KAG5184661.1"/>
    </source>
</evidence>
<keyword evidence="3" id="KW-1185">Reference proteome</keyword>
<dbReference type="AlphaFoldDB" id="A0A836CIB2"/>
<dbReference type="EMBL" id="JAFCMP010000157">
    <property type="protein sequence ID" value="KAG5184661.1"/>
    <property type="molecule type" value="Genomic_DNA"/>
</dbReference>
<evidence type="ECO:0000256" key="1">
    <source>
        <dbReference type="SAM" id="Phobius"/>
    </source>
</evidence>
<sequence>MACVLLYVTAMARRVALAACVYALLAGGAVVAALAYAHLAGRIALAALAARTYAPLAGGAAACGMRLCSPSGRAAGMTRAVTVSGGRAAAMMRALLCSACGGYDAQPAVPGECAAASRWRRMLCSLGRLRCSCGARLRSLAGRVALAARGRRVTCAYILSVTGALLTPVLFWGRAR</sequence>
<feature type="transmembrane region" description="Helical" evidence="1">
    <location>
        <begin position="153"/>
        <end position="173"/>
    </location>
</feature>
<accession>A0A836CIB2</accession>
<organism evidence="2 3">
    <name type="scientific">Tribonema minus</name>
    <dbReference type="NCBI Taxonomy" id="303371"/>
    <lineage>
        <taxon>Eukaryota</taxon>
        <taxon>Sar</taxon>
        <taxon>Stramenopiles</taxon>
        <taxon>Ochrophyta</taxon>
        <taxon>PX clade</taxon>
        <taxon>Xanthophyceae</taxon>
        <taxon>Tribonematales</taxon>
        <taxon>Tribonemataceae</taxon>
        <taxon>Tribonema</taxon>
    </lineage>
</organism>
<protein>
    <submittedName>
        <fullName evidence="2">Uncharacterized protein</fullName>
    </submittedName>
</protein>
<dbReference type="Proteomes" id="UP000664859">
    <property type="component" value="Unassembled WGS sequence"/>
</dbReference>